<feature type="domain" description="DUF6900" evidence="1">
    <location>
        <begin position="69"/>
        <end position="123"/>
    </location>
</feature>
<evidence type="ECO:0000259" key="1">
    <source>
        <dbReference type="Pfam" id="PF21841"/>
    </source>
</evidence>
<keyword evidence="3" id="KW-1185">Reference proteome</keyword>
<dbReference type="EMBL" id="ASSY01000008">
    <property type="protein sequence ID" value="EOS51152.1"/>
    <property type="molecule type" value="Genomic_DNA"/>
</dbReference>
<evidence type="ECO:0000313" key="2">
    <source>
        <dbReference type="EMBL" id="EOS51152.1"/>
    </source>
</evidence>
<evidence type="ECO:0000313" key="3">
    <source>
        <dbReference type="Proteomes" id="UP000014204"/>
    </source>
</evidence>
<proteinExistence type="predicted"/>
<dbReference type="GeneID" id="82192024"/>
<feature type="domain" description="DUF6900" evidence="1">
    <location>
        <begin position="8"/>
        <end position="59"/>
    </location>
</feature>
<dbReference type="STRING" id="1235794.C811_01570"/>
<dbReference type="Pfam" id="PF21841">
    <property type="entry name" value="DUF6900"/>
    <property type="match status" value="2"/>
</dbReference>
<comment type="caution">
    <text evidence="2">The sequence shown here is derived from an EMBL/GenBank/DDBJ whole genome shotgun (WGS) entry which is preliminary data.</text>
</comment>
<reference evidence="2 3" key="1">
    <citation type="submission" date="2013-04" db="EMBL/GenBank/DDBJ databases">
        <title>The Genome Sequence of Enterorhabdus caecimuris B7.</title>
        <authorList>
            <consortium name="The Broad Institute Genomics Platform"/>
            <consortium name="The Broad Institute Genome Sequencing Center for Infectious Disease"/>
            <person name="Earl A."/>
            <person name="Xavier R."/>
            <person name="Elson C."/>
            <person name="Duck W."/>
            <person name="Walker B."/>
            <person name="Young S."/>
            <person name="Zeng Q."/>
            <person name="Gargeya S."/>
            <person name="Fitzgerald M."/>
            <person name="Haas B."/>
            <person name="Abouelleil A."/>
            <person name="Allen A.W."/>
            <person name="Alvarado L."/>
            <person name="Arachchi H.M."/>
            <person name="Berlin A.M."/>
            <person name="Chapman S.B."/>
            <person name="Gainer-Dewar J."/>
            <person name="Goldberg J."/>
            <person name="Griggs A."/>
            <person name="Gujja S."/>
            <person name="Hansen M."/>
            <person name="Howarth C."/>
            <person name="Imamovic A."/>
            <person name="Ireland A."/>
            <person name="Larimer J."/>
            <person name="McCowan C."/>
            <person name="Murphy C."/>
            <person name="Pearson M."/>
            <person name="Poon T.W."/>
            <person name="Priest M."/>
            <person name="Roberts A."/>
            <person name="Saif S."/>
            <person name="Shea T."/>
            <person name="Sisk P."/>
            <person name="Sykes S."/>
            <person name="Wortman J."/>
            <person name="Nusbaum C."/>
            <person name="Birren B."/>
        </authorList>
    </citation>
    <scope>NUCLEOTIDE SEQUENCE [LARGE SCALE GENOMIC DNA]</scope>
    <source>
        <strain evidence="2 3">B7</strain>
    </source>
</reference>
<dbReference type="HOGENOM" id="CLU_2000346_0_0_11"/>
<dbReference type="RefSeq" id="WP_016309770.1">
    <property type="nucleotide sequence ID" value="NZ_KE159646.1"/>
</dbReference>
<accession>R9L5X0</accession>
<protein>
    <recommendedName>
        <fullName evidence="1">DUF6900 domain-containing protein</fullName>
    </recommendedName>
</protein>
<dbReference type="AlphaFoldDB" id="R9L5X0"/>
<name>R9L5X0_9ACTN</name>
<organism evidence="2 3">
    <name type="scientific">Adlercreutzia caecimuris B7</name>
    <dbReference type="NCBI Taxonomy" id="1235794"/>
    <lineage>
        <taxon>Bacteria</taxon>
        <taxon>Bacillati</taxon>
        <taxon>Actinomycetota</taxon>
        <taxon>Coriobacteriia</taxon>
        <taxon>Eggerthellales</taxon>
        <taxon>Eggerthellaceae</taxon>
        <taxon>Adlercreutzia</taxon>
    </lineage>
</organism>
<dbReference type="Proteomes" id="UP000014204">
    <property type="component" value="Unassembled WGS sequence"/>
</dbReference>
<sequence length="124" mass="13986">MTKMTETQARKLYEIAEKNMPAVAERGDLETRHSDNADFLDLSVWGTQWALEGAFNFGRGIEKKLTKAQQRSIYEIAAKNLPGVDGRGDLEERKCDDEDFFWGSVWGIQQALEDAFNLGRAAAK</sequence>
<dbReference type="InterPro" id="IPR054195">
    <property type="entry name" value="DUF6900"/>
</dbReference>
<gene>
    <name evidence="2" type="ORF">C811_01570</name>
</gene>